<gene>
    <name evidence="12 14" type="primary">moaA</name>
    <name evidence="14" type="ORF">QTN89_02115</name>
</gene>
<dbReference type="CDD" id="cd01335">
    <property type="entry name" value="Radical_SAM"/>
    <property type="match status" value="1"/>
</dbReference>
<feature type="binding site" evidence="12">
    <location>
        <position position="162"/>
    </location>
    <ligand>
        <name>GTP</name>
        <dbReference type="ChEBI" id="CHEBI:37565"/>
    </ligand>
</feature>
<evidence type="ECO:0000256" key="5">
    <source>
        <dbReference type="ARBA" id="ARBA00022741"/>
    </source>
</evidence>
<keyword evidence="15" id="KW-1185">Reference proteome</keyword>
<dbReference type="Pfam" id="PF04055">
    <property type="entry name" value="Radical_SAM"/>
    <property type="match status" value="1"/>
</dbReference>
<evidence type="ECO:0000256" key="8">
    <source>
        <dbReference type="ARBA" id="ARBA00023134"/>
    </source>
</evidence>
<evidence type="ECO:0000256" key="12">
    <source>
        <dbReference type="HAMAP-Rule" id="MF_01225"/>
    </source>
</evidence>
<dbReference type="SMART" id="SM00729">
    <property type="entry name" value="Elp3"/>
    <property type="match status" value="1"/>
</dbReference>
<dbReference type="InterPro" id="IPR007197">
    <property type="entry name" value="rSAM"/>
</dbReference>
<feature type="binding site" evidence="12">
    <location>
        <position position="262"/>
    </location>
    <ligand>
        <name>[4Fe-4S] cluster</name>
        <dbReference type="ChEBI" id="CHEBI:49883"/>
        <label>2</label>
        <note>4Fe-4S-substrate</note>
    </ligand>
</feature>
<evidence type="ECO:0000256" key="3">
    <source>
        <dbReference type="ARBA" id="ARBA00022691"/>
    </source>
</evidence>
<dbReference type="NCBIfam" id="TIGR02666">
    <property type="entry name" value="moaA"/>
    <property type="match status" value="1"/>
</dbReference>
<dbReference type="SFLD" id="SFLDG01383">
    <property type="entry name" value="cyclic_pyranopterin_phosphate"/>
    <property type="match status" value="1"/>
</dbReference>
<dbReference type="CDD" id="cd21117">
    <property type="entry name" value="Twitch_MoaA"/>
    <property type="match status" value="1"/>
</dbReference>
<comment type="catalytic activity">
    <reaction evidence="11 12">
        <text>GTP + AH2 + S-adenosyl-L-methionine = (8S)-3',8-cyclo-7,8-dihydroguanosine 5'-triphosphate + 5'-deoxyadenosine + L-methionine + A + H(+)</text>
        <dbReference type="Rhea" id="RHEA:49576"/>
        <dbReference type="ChEBI" id="CHEBI:13193"/>
        <dbReference type="ChEBI" id="CHEBI:15378"/>
        <dbReference type="ChEBI" id="CHEBI:17319"/>
        <dbReference type="ChEBI" id="CHEBI:17499"/>
        <dbReference type="ChEBI" id="CHEBI:37565"/>
        <dbReference type="ChEBI" id="CHEBI:57844"/>
        <dbReference type="ChEBI" id="CHEBI:59789"/>
        <dbReference type="ChEBI" id="CHEBI:131766"/>
        <dbReference type="EC" id="4.1.99.22"/>
    </reaction>
</comment>
<dbReference type="InterPro" id="IPR058240">
    <property type="entry name" value="rSAM_sf"/>
</dbReference>
<keyword evidence="6 12" id="KW-0408">Iron</keyword>
<keyword evidence="7 12" id="KW-0411">Iron-sulfur</keyword>
<dbReference type="Gene3D" id="3.20.20.70">
    <property type="entry name" value="Aldolase class I"/>
    <property type="match status" value="1"/>
</dbReference>
<dbReference type="InterPro" id="IPR013483">
    <property type="entry name" value="MoaA"/>
</dbReference>
<protein>
    <recommendedName>
        <fullName evidence="1 12">GTP 3',8-cyclase</fullName>
        <ecNumber evidence="1 12">4.1.99.22</ecNumber>
    </recommendedName>
    <alternativeName>
        <fullName evidence="12">Molybdenum cofactor biosynthesis protein A</fullName>
    </alternativeName>
</protein>
<sequence length="332" mass="36840">MAGETALVDRFGRRHRSLRLSVTDRCNLRCSYCMPAEGAEFVPRSTLLTFEEITRVVTLVSCRYGIHDVRLTGGEPLVRRELPKLVKMLAEIPSVKDLSLTTNAMLLESMAVPLRSAGLTRLNISIDTLDEVTFETLTRRKGFHSVLRGIDAAIAAGFERIKLNTTAIRGVTEKEVVRLVNFAIEKGVQIRFIEFMPLDADRNWTHGGVLRGDEIRQIIESHFGTLTECGDRDSQPATDYLLNQEVSVGLIESVSKPFCDACDRIRLTADGSIRNCLFSQQEFHLRELLRGGADDEAILEQFTNAIAAKAASHAIGEAGFSQPQRPMYSIGG</sequence>
<feature type="binding site" evidence="12">
    <location>
        <position position="70"/>
    </location>
    <ligand>
        <name>GTP</name>
        <dbReference type="ChEBI" id="CHEBI:37565"/>
    </ligand>
</feature>
<evidence type="ECO:0000256" key="10">
    <source>
        <dbReference type="ARBA" id="ARBA00023239"/>
    </source>
</evidence>
<dbReference type="SFLD" id="SFLDG01067">
    <property type="entry name" value="SPASM/twitch_domain_containing"/>
    <property type="match status" value="1"/>
</dbReference>
<feature type="binding site" evidence="12">
    <location>
        <position position="32"/>
    </location>
    <ligand>
        <name>S-adenosyl-L-methionine</name>
        <dbReference type="ChEBI" id="CHEBI:59789"/>
    </ligand>
</feature>
<dbReference type="PROSITE" id="PS01305">
    <property type="entry name" value="MOAA_NIFB_PQQE"/>
    <property type="match status" value="1"/>
</dbReference>
<feature type="binding site" evidence="12">
    <location>
        <position position="33"/>
    </location>
    <ligand>
        <name>[4Fe-4S] cluster</name>
        <dbReference type="ChEBI" id="CHEBI:49883"/>
        <label>1</label>
        <note>4Fe-4S-S-AdoMet</note>
    </ligand>
</feature>
<keyword evidence="8 12" id="KW-0342">GTP-binding</keyword>
<evidence type="ECO:0000256" key="4">
    <source>
        <dbReference type="ARBA" id="ARBA00022723"/>
    </source>
</evidence>
<feature type="binding site" evidence="12">
    <location>
        <begin position="264"/>
        <end position="266"/>
    </location>
    <ligand>
        <name>GTP</name>
        <dbReference type="ChEBI" id="CHEBI:37565"/>
    </ligand>
</feature>
<dbReference type="InterPro" id="IPR040064">
    <property type="entry name" value="MoaA-like"/>
</dbReference>
<dbReference type="InterPro" id="IPR050105">
    <property type="entry name" value="MoCo_biosynth_MoaA/MoaC"/>
</dbReference>
<dbReference type="EC" id="4.1.99.22" evidence="1 12"/>
<feature type="binding site" evidence="12">
    <location>
        <position position="30"/>
    </location>
    <ligand>
        <name>[4Fe-4S] cluster</name>
        <dbReference type="ChEBI" id="CHEBI:49883"/>
        <label>1</label>
        <note>4Fe-4S-S-AdoMet</note>
    </ligand>
</feature>
<evidence type="ECO:0000313" key="15">
    <source>
        <dbReference type="Proteomes" id="UP001239462"/>
    </source>
</evidence>
<keyword evidence="3 12" id="KW-0949">S-adenosyl-L-methionine</keyword>
<comment type="subunit">
    <text evidence="12">Monomer and homodimer.</text>
</comment>
<comment type="similarity">
    <text evidence="12">Belongs to the radical SAM superfamily. MoaA family.</text>
</comment>
<dbReference type="InterPro" id="IPR000385">
    <property type="entry name" value="MoaA_NifB_PqqE_Fe-S-bd_CS"/>
</dbReference>
<dbReference type="Proteomes" id="UP001239462">
    <property type="component" value="Unassembled WGS sequence"/>
</dbReference>
<feature type="binding site" evidence="12">
    <location>
        <position position="74"/>
    </location>
    <ligand>
        <name>S-adenosyl-L-methionine</name>
        <dbReference type="ChEBI" id="CHEBI:59789"/>
    </ligand>
</feature>
<organism evidence="14 15">
    <name type="scientific">Roseiconus lacunae</name>
    <dbReference type="NCBI Taxonomy" id="2605694"/>
    <lineage>
        <taxon>Bacteria</taxon>
        <taxon>Pseudomonadati</taxon>
        <taxon>Planctomycetota</taxon>
        <taxon>Planctomycetia</taxon>
        <taxon>Pirellulales</taxon>
        <taxon>Pirellulaceae</taxon>
        <taxon>Roseiconus</taxon>
    </lineage>
</organism>
<feature type="binding site" evidence="12">
    <location>
        <position position="26"/>
    </location>
    <ligand>
        <name>[4Fe-4S] cluster</name>
        <dbReference type="ChEBI" id="CHEBI:49883"/>
        <label>1</label>
        <note>4Fe-4S-S-AdoMet</note>
    </ligand>
</feature>
<evidence type="ECO:0000256" key="6">
    <source>
        <dbReference type="ARBA" id="ARBA00023004"/>
    </source>
</evidence>
<dbReference type="RefSeq" id="WP_149494945.1">
    <property type="nucleotide sequence ID" value="NZ_JASZZN010000001.1"/>
</dbReference>
<evidence type="ECO:0000256" key="7">
    <source>
        <dbReference type="ARBA" id="ARBA00023014"/>
    </source>
</evidence>
<keyword evidence="10 12" id="KW-0456">Lyase</keyword>
<keyword evidence="5 12" id="KW-0547">Nucleotide-binding</keyword>
<dbReference type="GO" id="GO:0061798">
    <property type="term" value="F:GTP 3',8'-cyclase activity"/>
    <property type="evidence" value="ECO:0007669"/>
    <property type="project" value="UniProtKB-EC"/>
</dbReference>
<evidence type="ECO:0000259" key="13">
    <source>
        <dbReference type="PROSITE" id="PS51918"/>
    </source>
</evidence>
<comment type="function">
    <text evidence="12">Catalyzes the cyclization of GTP to (8S)-3',8-cyclo-7,8-dihydroguanosine 5'-triphosphate.</text>
</comment>
<evidence type="ECO:0000256" key="2">
    <source>
        <dbReference type="ARBA" id="ARBA00022485"/>
    </source>
</evidence>
<feature type="domain" description="Radical SAM core" evidence="13">
    <location>
        <begin position="10"/>
        <end position="226"/>
    </location>
</feature>
<evidence type="ECO:0000313" key="14">
    <source>
        <dbReference type="EMBL" id="MDM4014208.1"/>
    </source>
</evidence>
<dbReference type="Pfam" id="PF06463">
    <property type="entry name" value="Mob_synth_C"/>
    <property type="match status" value="1"/>
</dbReference>
<dbReference type="HAMAP" id="MF_01225_B">
    <property type="entry name" value="MoaA_B"/>
    <property type="match status" value="1"/>
</dbReference>
<proteinExistence type="inferred from homology"/>
<dbReference type="SUPFAM" id="SSF102114">
    <property type="entry name" value="Radical SAM enzymes"/>
    <property type="match status" value="1"/>
</dbReference>
<dbReference type="InterPro" id="IPR010505">
    <property type="entry name" value="MoaA_twitch"/>
</dbReference>
<feature type="binding site" evidence="12">
    <location>
        <position position="259"/>
    </location>
    <ligand>
        <name>[4Fe-4S] cluster</name>
        <dbReference type="ChEBI" id="CHEBI:49883"/>
        <label>2</label>
        <note>4Fe-4S-substrate</note>
    </ligand>
</feature>
<evidence type="ECO:0000256" key="9">
    <source>
        <dbReference type="ARBA" id="ARBA00023150"/>
    </source>
</evidence>
<keyword evidence="2 12" id="KW-0004">4Fe-4S</keyword>
<dbReference type="SFLD" id="SFLDS00029">
    <property type="entry name" value="Radical_SAM"/>
    <property type="match status" value="1"/>
</dbReference>
<name>A0ABT7PCJ5_9BACT</name>
<dbReference type="SFLD" id="SFLDG01386">
    <property type="entry name" value="main_SPASM_domain-containing"/>
    <property type="match status" value="1"/>
</dbReference>
<dbReference type="PROSITE" id="PS51918">
    <property type="entry name" value="RADICAL_SAM"/>
    <property type="match status" value="1"/>
</dbReference>
<feature type="binding site" evidence="12">
    <location>
        <position position="101"/>
    </location>
    <ligand>
        <name>GTP</name>
        <dbReference type="ChEBI" id="CHEBI:37565"/>
    </ligand>
</feature>
<feature type="binding site" evidence="12">
    <location>
        <position position="19"/>
    </location>
    <ligand>
        <name>GTP</name>
        <dbReference type="ChEBI" id="CHEBI:37565"/>
    </ligand>
</feature>
<dbReference type="EMBL" id="JASZZN010000001">
    <property type="protein sequence ID" value="MDM4014208.1"/>
    <property type="molecule type" value="Genomic_DNA"/>
</dbReference>
<accession>A0ABT7PCJ5</accession>
<feature type="binding site" evidence="12">
    <location>
        <position position="196"/>
    </location>
    <ligand>
        <name>S-adenosyl-L-methionine</name>
        <dbReference type="ChEBI" id="CHEBI:59789"/>
    </ligand>
</feature>
<keyword evidence="9 12" id="KW-0501">Molybdenum cofactor biosynthesis</keyword>
<dbReference type="InterPro" id="IPR006638">
    <property type="entry name" value="Elp3/MiaA/NifB-like_rSAM"/>
</dbReference>
<keyword evidence="4 12" id="KW-0479">Metal-binding</keyword>
<dbReference type="PANTHER" id="PTHR22960:SF0">
    <property type="entry name" value="MOLYBDENUM COFACTOR BIOSYNTHESIS PROTEIN 1"/>
    <property type="match status" value="1"/>
</dbReference>
<feature type="binding site" evidence="12">
    <location>
        <position position="125"/>
    </location>
    <ligand>
        <name>S-adenosyl-L-methionine</name>
        <dbReference type="ChEBI" id="CHEBI:59789"/>
    </ligand>
</feature>
<comment type="pathway">
    <text evidence="12">Cofactor biosynthesis; molybdopterin biosynthesis.</text>
</comment>
<evidence type="ECO:0000256" key="11">
    <source>
        <dbReference type="ARBA" id="ARBA00048697"/>
    </source>
</evidence>
<comment type="caution">
    <text evidence="14">The sequence shown here is derived from an EMBL/GenBank/DDBJ whole genome shotgun (WGS) entry which is preliminary data.</text>
</comment>
<reference evidence="14 15" key="1">
    <citation type="submission" date="2023-06" db="EMBL/GenBank/DDBJ databases">
        <title>Roseiconus lacunae JC819 isolated from Gulf of Mannar region, Tamil Nadu.</title>
        <authorList>
            <person name="Pk S."/>
            <person name="Ch S."/>
            <person name="Ch V.R."/>
        </authorList>
    </citation>
    <scope>NUCLEOTIDE SEQUENCE [LARGE SCALE GENOMIC DNA]</scope>
    <source>
        <strain evidence="14 15">JC819</strain>
    </source>
</reference>
<feature type="binding site" evidence="12">
    <location>
        <position position="276"/>
    </location>
    <ligand>
        <name>[4Fe-4S] cluster</name>
        <dbReference type="ChEBI" id="CHEBI:49883"/>
        <label>2</label>
        <note>4Fe-4S-substrate</note>
    </ligand>
</feature>
<comment type="cofactor">
    <cofactor evidence="12">
        <name>[4Fe-4S] cluster</name>
        <dbReference type="ChEBI" id="CHEBI:49883"/>
    </cofactor>
    <text evidence="12">Binds 2 [4Fe-4S] clusters. Binds 1 [4Fe-4S] cluster coordinated with 3 cysteines and an exchangeable S-adenosyl-L-methionine and 1 [4Fe-4S] cluster coordinated with 3 cysteines and the GTP-derived substrate.</text>
</comment>
<dbReference type="PANTHER" id="PTHR22960">
    <property type="entry name" value="MOLYBDOPTERIN COFACTOR SYNTHESIS PROTEIN A"/>
    <property type="match status" value="1"/>
</dbReference>
<evidence type="ECO:0000256" key="1">
    <source>
        <dbReference type="ARBA" id="ARBA00012167"/>
    </source>
</evidence>
<dbReference type="InterPro" id="IPR013785">
    <property type="entry name" value="Aldolase_TIM"/>
</dbReference>